<keyword evidence="2" id="KW-1185">Reference proteome</keyword>
<organism evidence="1 2">
    <name type="scientific">Tilletia indica</name>
    <dbReference type="NCBI Taxonomy" id="43049"/>
    <lineage>
        <taxon>Eukaryota</taxon>
        <taxon>Fungi</taxon>
        <taxon>Dikarya</taxon>
        <taxon>Basidiomycota</taxon>
        <taxon>Ustilaginomycotina</taxon>
        <taxon>Exobasidiomycetes</taxon>
        <taxon>Tilletiales</taxon>
        <taxon>Tilletiaceae</taxon>
        <taxon>Tilletia</taxon>
    </lineage>
</organism>
<proteinExistence type="predicted"/>
<reference evidence="1" key="2">
    <citation type="journal article" date="2019" name="IMA Fungus">
        <title>Genome sequencing and comparison of five Tilletia species to identify candidate genes for the detection of regulated species infecting wheat.</title>
        <authorList>
            <person name="Nguyen H.D.T."/>
            <person name="Sultana T."/>
            <person name="Kesanakurti P."/>
            <person name="Hambleton S."/>
        </authorList>
    </citation>
    <scope>NUCLEOTIDE SEQUENCE</scope>
    <source>
        <strain evidence="1">DAOMC 236416</strain>
    </source>
</reference>
<gene>
    <name evidence="1" type="ORF">A4X13_0g8233</name>
</gene>
<evidence type="ECO:0000313" key="1">
    <source>
        <dbReference type="EMBL" id="KAE8239387.1"/>
    </source>
</evidence>
<accession>A0A8T8SG87</accession>
<dbReference type="EMBL" id="LWDF02001327">
    <property type="protein sequence ID" value="KAE8239387.1"/>
    <property type="molecule type" value="Genomic_DNA"/>
</dbReference>
<evidence type="ECO:0000313" key="2">
    <source>
        <dbReference type="Proteomes" id="UP000077521"/>
    </source>
</evidence>
<dbReference type="AlphaFoldDB" id="A0A8T8SG87"/>
<dbReference type="Proteomes" id="UP000077521">
    <property type="component" value="Unassembled WGS sequence"/>
</dbReference>
<protein>
    <submittedName>
        <fullName evidence="1">Uncharacterized protein</fullName>
    </submittedName>
</protein>
<comment type="caution">
    <text evidence="1">The sequence shown here is derived from an EMBL/GenBank/DDBJ whole genome shotgun (WGS) entry which is preliminary data.</text>
</comment>
<reference evidence="1" key="1">
    <citation type="submission" date="2016-04" db="EMBL/GenBank/DDBJ databases">
        <authorList>
            <person name="Nguyen H.D."/>
            <person name="Samba Siva P."/>
            <person name="Cullis J."/>
            <person name="Levesque C.A."/>
            <person name="Hambleton S."/>
        </authorList>
    </citation>
    <scope>NUCLEOTIDE SEQUENCE</scope>
    <source>
        <strain evidence="1">DAOMC 236416</strain>
    </source>
</reference>
<name>A0A8T8SG87_9BASI</name>
<sequence length="222" mass="24211">MPLSPPSSAIALYLASRRQQQGGKLPLHQHPFCPLGNSVQYIRNQQTDILPRTHSSKFKLIATILFPRTITISITSSSSAPKPPATATAVTVSTSRRLLISSSASFSAQQLQQQPAAIMGICARWTPKRLYVPVNAGLCHRSGDAAWWRGVATIQQMQARFLAMTYKRIPESSSGWVFSVLMLAIEYLGKRYGKIDASNDDEFSSASRTVQPGYIASGIVSA</sequence>